<dbReference type="OrthoDB" id="7881616at2759"/>
<evidence type="ECO:0000313" key="4">
    <source>
        <dbReference type="Proteomes" id="UP000271974"/>
    </source>
</evidence>
<dbReference type="Pfam" id="PF02615">
    <property type="entry name" value="Ldh_2"/>
    <property type="match status" value="1"/>
</dbReference>
<comment type="caution">
    <text evidence="3">The sequence shown here is derived from an EMBL/GenBank/DDBJ whole genome shotgun (WGS) entry which is preliminary data.</text>
</comment>
<dbReference type="PANTHER" id="PTHR11091:SF0">
    <property type="entry name" value="MALATE DEHYDROGENASE"/>
    <property type="match status" value="1"/>
</dbReference>
<dbReference type="STRING" id="188477.A0A3S1BSW5"/>
<dbReference type="GO" id="GO:0016491">
    <property type="term" value="F:oxidoreductase activity"/>
    <property type="evidence" value="ECO:0007669"/>
    <property type="project" value="UniProtKB-KW"/>
</dbReference>
<gene>
    <name evidence="3" type="ORF">EGW08_001707</name>
</gene>
<dbReference type="AlphaFoldDB" id="A0A3S1BSW5"/>
<name>A0A3S1BSW5_ELYCH</name>
<keyword evidence="2" id="KW-0560">Oxidoreductase</keyword>
<comment type="similarity">
    <text evidence="1">Belongs to the LDH2/MDH2 oxidoreductase family.</text>
</comment>
<accession>A0A3S1BSW5</accession>
<protein>
    <submittedName>
        <fullName evidence="3">Uncharacterized protein</fullName>
    </submittedName>
</protein>
<dbReference type="InterPro" id="IPR003767">
    <property type="entry name" value="Malate/L-lactate_DH-like"/>
</dbReference>
<dbReference type="Gene3D" id="3.30.1370.60">
    <property type="entry name" value="Hypothetical oxidoreductase yiak, domain 2"/>
    <property type="match status" value="1"/>
</dbReference>
<sequence>MVELFCGILSGSNFGQNIRHWTCHAAEADLGQCFAAINPEMFAPGFEGRLSELIHHCKDQQPAEGEREILVAGDPESKHIALCNRLGGIPYYKKQMDFADHLAEKYGVERLHRL</sequence>
<organism evidence="3 4">
    <name type="scientific">Elysia chlorotica</name>
    <name type="common">Eastern emerald elysia</name>
    <name type="synonym">Sea slug</name>
    <dbReference type="NCBI Taxonomy" id="188477"/>
    <lineage>
        <taxon>Eukaryota</taxon>
        <taxon>Metazoa</taxon>
        <taxon>Spiralia</taxon>
        <taxon>Lophotrochozoa</taxon>
        <taxon>Mollusca</taxon>
        <taxon>Gastropoda</taxon>
        <taxon>Heterobranchia</taxon>
        <taxon>Euthyneura</taxon>
        <taxon>Panpulmonata</taxon>
        <taxon>Sacoglossa</taxon>
        <taxon>Placobranchoidea</taxon>
        <taxon>Plakobranchidae</taxon>
        <taxon>Elysia</taxon>
    </lineage>
</organism>
<keyword evidence="4" id="KW-1185">Reference proteome</keyword>
<evidence type="ECO:0000313" key="3">
    <source>
        <dbReference type="EMBL" id="RUS90530.1"/>
    </source>
</evidence>
<evidence type="ECO:0000256" key="2">
    <source>
        <dbReference type="ARBA" id="ARBA00023002"/>
    </source>
</evidence>
<dbReference type="InterPro" id="IPR036111">
    <property type="entry name" value="Mal/L-sulfo/L-lacto_DH-like_sf"/>
</dbReference>
<dbReference type="PANTHER" id="PTHR11091">
    <property type="entry name" value="OXIDOREDUCTASE-RELATED"/>
    <property type="match status" value="1"/>
</dbReference>
<evidence type="ECO:0000256" key="1">
    <source>
        <dbReference type="ARBA" id="ARBA00006056"/>
    </source>
</evidence>
<dbReference type="Proteomes" id="UP000271974">
    <property type="component" value="Unassembled WGS sequence"/>
</dbReference>
<dbReference type="EMBL" id="RQTK01000030">
    <property type="protein sequence ID" value="RUS90530.1"/>
    <property type="molecule type" value="Genomic_DNA"/>
</dbReference>
<reference evidence="3 4" key="1">
    <citation type="submission" date="2019-01" db="EMBL/GenBank/DDBJ databases">
        <title>A draft genome assembly of the solar-powered sea slug Elysia chlorotica.</title>
        <authorList>
            <person name="Cai H."/>
            <person name="Li Q."/>
            <person name="Fang X."/>
            <person name="Li J."/>
            <person name="Curtis N.E."/>
            <person name="Altenburger A."/>
            <person name="Shibata T."/>
            <person name="Feng M."/>
            <person name="Maeda T."/>
            <person name="Schwartz J.A."/>
            <person name="Shigenobu S."/>
            <person name="Lundholm N."/>
            <person name="Nishiyama T."/>
            <person name="Yang H."/>
            <person name="Hasebe M."/>
            <person name="Li S."/>
            <person name="Pierce S.K."/>
            <person name="Wang J."/>
        </authorList>
    </citation>
    <scope>NUCLEOTIDE SEQUENCE [LARGE SCALE GENOMIC DNA]</scope>
    <source>
        <strain evidence="3">EC2010</strain>
        <tissue evidence="3">Whole organism of an adult</tissue>
    </source>
</reference>
<dbReference type="SUPFAM" id="SSF89733">
    <property type="entry name" value="L-sulfolactate dehydrogenase-like"/>
    <property type="match status" value="1"/>
</dbReference>
<proteinExistence type="inferred from homology"/>
<dbReference type="InterPro" id="IPR043143">
    <property type="entry name" value="Mal/L-sulf/L-lact_DH-like_NADP"/>
</dbReference>